<dbReference type="InterPro" id="IPR039426">
    <property type="entry name" value="TonB-dep_rcpt-like"/>
</dbReference>
<evidence type="ECO:0000256" key="6">
    <source>
        <dbReference type="ARBA" id="ARBA00023237"/>
    </source>
</evidence>
<organism evidence="10 11">
    <name type="scientific">Sulfurimonas diazotrophicus</name>
    <dbReference type="NCBI Taxonomy" id="3131939"/>
    <lineage>
        <taxon>Bacteria</taxon>
        <taxon>Pseudomonadati</taxon>
        <taxon>Campylobacterota</taxon>
        <taxon>Epsilonproteobacteria</taxon>
        <taxon>Campylobacterales</taxon>
        <taxon>Sulfurimonadaceae</taxon>
        <taxon>Sulfurimonas</taxon>
    </lineage>
</organism>
<comment type="similarity">
    <text evidence="7">Belongs to the TonB-dependent receptor family.</text>
</comment>
<comment type="subcellular location">
    <subcellularLocation>
        <location evidence="1 7">Cell outer membrane</location>
        <topology evidence="1 7">Multi-pass membrane protein</topology>
    </subcellularLocation>
</comment>
<keyword evidence="11" id="KW-1185">Reference proteome</keyword>
<feature type="chain" id="PRO_5045506929" evidence="8">
    <location>
        <begin position="20"/>
        <end position="681"/>
    </location>
</feature>
<evidence type="ECO:0000313" key="11">
    <source>
        <dbReference type="Proteomes" id="UP001447842"/>
    </source>
</evidence>
<proteinExistence type="inferred from homology"/>
<evidence type="ECO:0000256" key="7">
    <source>
        <dbReference type="PROSITE-ProRule" id="PRU01360"/>
    </source>
</evidence>
<keyword evidence="5 7" id="KW-0472">Membrane</keyword>
<feature type="signal peptide" evidence="8">
    <location>
        <begin position="1"/>
        <end position="19"/>
    </location>
</feature>
<keyword evidence="6 7" id="KW-0998">Cell outer membrane</keyword>
<dbReference type="RefSeq" id="WP_345972744.1">
    <property type="nucleotide sequence ID" value="NZ_CP147920.1"/>
</dbReference>
<evidence type="ECO:0000256" key="1">
    <source>
        <dbReference type="ARBA" id="ARBA00004571"/>
    </source>
</evidence>
<keyword evidence="4 7" id="KW-0812">Transmembrane</keyword>
<dbReference type="InterPro" id="IPR037066">
    <property type="entry name" value="Plug_dom_sf"/>
</dbReference>
<feature type="domain" description="TonB-dependent receptor plug" evidence="9">
    <location>
        <begin position="57"/>
        <end position="146"/>
    </location>
</feature>
<keyword evidence="10" id="KW-0675">Receptor</keyword>
<dbReference type="InterPro" id="IPR012910">
    <property type="entry name" value="Plug_dom"/>
</dbReference>
<evidence type="ECO:0000256" key="8">
    <source>
        <dbReference type="SAM" id="SignalP"/>
    </source>
</evidence>
<evidence type="ECO:0000256" key="5">
    <source>
        <dbReference type="ARBA" id="ARBA00023136"/>
    </source>
</evidence>
<dbReference type="InterPro" id="IPR036942">
    <property type="entry name" value="Beta-barrel_TonB_sf"/>
</dbReference>
<dbReference type="SUPFAM" id="SSF56935">
    <property type="entry name" value="Porins"/>
    <property type="match status" value="1"/>
</dbReference>
<evidence type="ECO:0000256" key="2">
    <source>
        <dbReference type="ARBA" id="ARBA00022448"/>
    </source>
</evidence>
<evidence type="ECO:0000259" key="9">
    <source>
        <dbReference type="Pfam" id="PF07715"/>
    </source>
</evidence>
<reference evidence="10 11" key="1">
    <citation type="submission" date="2024-03" db="EMBL/GenBank/DDBJ databases">
        <title>Sulfurimonas sp. HSL3-1.</title>
        <authorList>
            <person name="Wang S."/>
        </authorList>
    </citation>
    <scope>NUCLEOTIDE SEQUENCE [LARGE SCALE GENOMIC DNA]</scope>
    <source>
        <strain evidence="10 11">HSL3-1</strain>
    </source>
</reference>
<dbReference type="Gene3D" id="2.170.130.10">
    <property type="entry name" value="TonB-dependent receptor, plug domain"/>
    <property type="match status" value="1"/>
</dbReference>
<dbReference type="Gene3D" id="2.40.170.20">
    <property type="entry name" value="TonB-dependent receptor, beta-barrel domain"/>
    <property type="match status" value="1"/>
</dbReference>
<accession>A0ABZ3H9W4</accession>
<keyword evidence="3 7" id="KW-1134">Transmembrane beta strand</keyword>
<name>A0ABZ3H9W4_9BACT</name>
<dbReference type="Proteomes" id="UP001447842">
    <property type="component" value="Chromosome"/>
</dbReference>
<sequence length="681" mass="74885">MKKNLAITGLLLLQHAATADDTYLAPVTATESAYSQSAERDDTQIDSPTNPYRVAKSAAFGTEVMDEKEIEAYKAKNVLELLNMATGLDLTYQGRRHPFFVNMRGGGSITYIVDGAILPSSSDRMLQQLPVNAIESIEIVRSSTALSLAPSIGIGASNSGSGLNIGFIVIRTKRPKTTEGLLHAYYEQAVAQPAANGQDIYVGTRLDEGAPYNSYVGMMASRHDRPSKDSWFDGSRAVSGMVNGGLTLGKLSLNMMGYIDSGRFEMQRGVTVDGTTDSAKWYYDPVQTRIFSLDGNVLWNENQITLFSAATIAYDQEEHNEYFNSAVASQRHYEEKTQTLSLRHNARFGDTTVHLGGQSTQSKGFGPNLSKAYNSYNTTVNGYSVAAEHSLFDGMLCLDAGYRYDVKHINHATAAKSEALATPDANKNTDLPPANVFTAGMLVSVADGYRLSARYFYGNEGTSGDFDLMTENNATLHGERQQRWEIGFEAGIARAFVPALTYFDVAIDNEKTATGNTYTDSDGNEYYYYTEQDSHRKGVEFLLKGRIGKTTSYRFAWTHIIENSTTSEGVTTESLGATMPRNTFSALLSHSYEAYRFNISAKRVDGYSSSRSPKGTMTGLDLGDYTRIDANIARDFVFGNTTATAKLYGRNLTDDHYATRYVTGYYYDRGRTLGAEIAFAF</sequence>
<dbReference type="EMBL" id="CP147920">
    <property type="protein sequence ID" value="XAU15162.1"/>
    <property type="molecule type" value="Genomic_DNA"/>
</dbReference>
<evidence type="ECO:0000313" key="10">
    <source>
        <dbReference type="EMBL" id="XAU15162.1"/>
    </source>
</evidence>
<evidence type="ECO:0000256" key="4">
    <source>
        <dbReference type="ARBA" id="ARBA00022692"/>
    </source>
</evidence>
<keyword evidence="8" id="KW-0732">Signal</keyword>
<dbReference type="Pfam" id="PF07715">
    <property type="entry name" value="Plug"/>
    <property type="match status" value="1"/>
</dbReference>
<keyword evidence="2 7" id="KW-0813">Transport</keyword>
<evidence type="ECO:0000256" key="3">
    <source>
        <dbReference type="ARBA" id="ARBA00022452"/>
    </source>
</evidence>
<protein>
    <submittedName>
        <fullName evidence="10">TonB-dependent receptor plug domain-containing protein</fullName>
    </submittedName>
</protein>
<gene>
    <name evidence="10" type="ORF">WCY31_00315</name>
</gene>
<dbReference type="PROSITE" id="PS52016">
    <property type="entry name" value="TONB_DEPENDENT_REC_3"/>
    <property type="match status" value="1"/>
</dbReference>